<dbReference type="Gene3D" id="3.40.50.2020">
    <property type="match status" value="1"/>
</dbReference>
<dbReference type="CDD" id="cd06223">
    <property type="entry name" value="PRTases_typeI"/>
    <property type="match status" value="1"/>
</dbReference>
<name>A0A1I3FRW1_9FLAO</name>
<proteinExistence type="inferred from homology"/>
<gene>
    <name evidence="3" type="ORF">SAMN05443292_1575</name>
</gene>
<evidence type="ECO:0000313" key="3">
    <source>
        <dbReference type="EMBL" id="SFI13832.1"/>
    </source>
</evidence>
<comment type="similarity">
    <text evidence="1">Belongs to the ComF/GntX family.</text>
</comment>
<evidence type="ECO:0000256" key="1">
    <source>
        <dbReference type="ARBA" id="ARBA00008007"/>
    </source>
</evidence>
<dbReference type="EMBL" id="FOQT01000002">
    <property type="protein sequence ID" value="SFI13832.1"/>
    <property type="molecule type" value="Genomic_DNA"/>
</dbReference>
<evidence type="ECO:0000313" key="4">
    <source>
        <dbReference type="Proteomes" id="UP000198931"/>
    </source>
</evidence>
<dbReference type="Pfam" id="PF00156">
    <property type="entry name" value="Pribosyltran"/>
    <property type="match status" value="1"/>
</dbReference>
<dbReference type="SUPFAM" id="SSF53271">
    <property type="entry name" value="PRTase-like"/>
    <property type="match status" value="1"/>
</dbReference>
<dbReference type="Proteomes" id="UP000198931">
    <property type="component" value="Unassembled WGS sequence"/>
</dbReference>
<dbReference type="PANTHER" id="PTHR47505:SF1">
    <property type="entry name" value="DNA UTILIZATION PROTEIN YHGH"/>
    <property type="match status" value="1"/>
</dbReference>
<dbReference type="InterPro" id="IPR051910">
    <property type="entry name" value="ComF/GntX_DNA_util-trans"/>
</dbReference>
<reference evidence="3 4" key="1">
    <citation type="submission" date="2016-10" db="EMBL/GenBank/DDBJ databases">
        <authorList>
            <person name="de Groot N.N."/>
        </authorList>
    </citation>
    <scope>NUCLEOTIDE SEQUENCE [LARGE SCALE GENOMIC DNA]</scope>
    <source>
        <strain evidence="3 4">DSM 26000</strain>
    </source>
</reference>
<dbReference type="InterPro" id="IPR000836">
    <property type="entry name" value="PRTase_dom"/>
</dbReference>
<organism evidence="3 4">
    <name type="scientific">Halpernia frigidisoli</name>
    <dbReference type="NCBI Taxonomy" id="1125876"/>
    <lineage>
        <taxon>Bacteria</taxon>
        <taxon>Pseudomonadati</taxon>
        <taxon>Bacteroidota</taxon>
        <taxon>Flavobacteriia</taxon>
        <taxon>Flavobacteriales</taxon>
        <taxon>Weeksellaceae</taxon>
        <taxon>Chryseobacterium group</taxon>
        <taxon>Halpernia</taxon>
    </lineage>
</organism>
<keyword evidence="4" id="KW-1185">Reference proteome</keyword>
<dbReference type="InterPro" id="IPR029057">
    <property type="entry name" value="PRTase-like"/>
</dbReference>
<sequence length="217" mass="25259">MFTDFFFPDRCLNCNTIIAANVFVCEICISQIKFTTDSFESENIVKEKCKSLFPVENAFALMEFQKEGLSRELMHNLKYKGRENIGNLFAEWTIERLHFKEKPDLIITVPLHKRKQKKRGYNQLQLYADNISKHYAISYDKDIMRRNFHTKAQALKVFSKRVVTKNLFSLNKSISGKHVLLIDDVFTTGNTMSTMAWEILKNKNNKISVLVMANDEG</sequence>
<dbReference type="PANTHER" id="PTHR47505">
    <property type="entry name" value="DNA UTILIZATION PROTEIN YHGH"/>
    <property type="match status" value="1"/>
</dbReference>
<dbReference type="STRING" id="1125876.SAMN05443292_1575"/>
<protein>
    <submittedName>
        <fullName evidence="3">ComF family protein</fullName>
    </submittedName>
</protein>
<feature type="domain" description="Phosphoribosyltransferase" evidence="2">
    <location>
        <begin position="153"/>
        <end position="206"/>
    </location>
</feature>
<accession>A0A1I3FRW1</accession>
<dbReference type="AlphaFoldDB" id="A0A1I3FRW1"/>
<evidence type="ECO:0000259" key="2">
    <source>
        <dbReference type="Pfam" id="PF00156"/>
    </source>
</evidence>
<dbReference type="OrthoDB" id="9779910at2"/>